<evidence type="ECO:0000313" key="3">
    <source>
        <dbReference type="Proteomes" id="UP000185598"/>
    </source>
</evidence>
<evidence type="ECO:0000313" key="4">
    <source>
        <dbReference type="Proteomes" id="UP000544107"/>
    </source>
</evidence>
<keyword evidence="2" id="KW-0808">Transferase</keyword>
<dbReference type="STRING" id="887144.BJF91_05505"/>
<proteinExistence type="predicted"/>
<evidence type="ECO:0000313" key="2">
    <source>
        <dbReference type="EMBL" id="OLP48026.1"/>
    </source>
</evidence>
<reference evidence="1 4" key="2">
    <citation type="submission" date="2020-08" db="EMBL/GenBank/DDBJ databases">
        <title>Genomic Encyclopedia of Type Strains, Phase IV (KMG-IV): sequencing the most valuable type-strain genomes for metagenomic binning, comparative biology and taxonomic classification.</title>
        <authorList>
            <person name="Goeker M."/>
        </authorList>
    </citation>
    <scope>NUCLEOTIDE SEQUENCE [LARGE SCALE GENOMIC DNA]</scope>
    <source>
        <strain evidence="1 4">DSM 100021</strain>
    </source>
</reference>
<dbReference type="Proteomes" id="UP000185598">
    <property type="component" value="Unassembled WGS sequence"/>
</dbReference>
<evidence type="ECO:0000313" key="1">
    <source>
        <dbReference type="EMBL" id="MBB4007675.1"/>
    </source>
</evidence>
<keyword evidence="3" id="KW-1185">Reference proteome</keyword>
<dbReference type="GO" id="GO:0016779">
    <property type="term" value="F:nucleotidyltransferase activity"/>
    <property type="evidence" value="ECO:0007669"/>
    <property type="project" value="UniProtKB-KW"/>
</dbReference>
<protein>
    <submittedName>
        <fullName evidence="2">3-deoxy-manno-octulosonate cytidylyltransferase</fullName>
    </submittedName>
</protein>
<reference evidence="2 3" key="1">
    <citation type="submission" date="2016-09" db="EMBL/GenBank/DDBJ databases">
        <title>Rhizobium oryziradicis sp. nov., isolated from the root of rice.</title>
        <authorList>
            <person name="Zhao J."/>
            <person name="Zhang X."/>
        </authorList>
    </citation>
    <scope>NUCLEOTIDE SEQUENCE [LARGE SCALE GENOMIC DNA]</scope>
    <source>
        <strain evidence="2 3">14971</strain>
    </source>
</reference>
<organism evidence="2 3">
    <name type="scientific">Allorhizobium taibaishanense</name>
    <dbReference type="NCBI Taxonomy" id="887144"/>
    <lineage>
        <taxon>Bacteria</taxon>
        <taxon>Pseudomonadati</taxon>
        <taxon>Pseudomonadota</taxon>
        <taxon>Alphaproteobacteria</taxon>
        <taxon>Hyphomicrobiales</taxon>
        <taxon>Rhizobiaceae</taxon>
        <taxon>Rhizobium/Agrobacterium group</taxon>
        <taxon>Allorhizobium</taxon>
    </lineage>
</organism>
<accession>A0A1Q9A0C5</accession>
<name>A0A1Q9A0C5_9HYPH</name>
<gene>
    <name evidence="2" type="ORF">BJF91_05505</name>
    <name evidence="1" type="ORF">GGQ71_001938</name>
</gene>
<keyword evidence="2" id="KW-0548">Nucleotidyltransferase</keyword>
<dbReference type="EMBL" id="JACIED010000002">
    <property type="protein sequence ID" value="MBB4007675.1"/>
    <property type="molecule type" value="Genomic_DNA"/>
</dbReference>
<dbReference type="AlphaFoldDB" id="A0A1Q9A0C5"/>
<comment type="caution">
    <text evidence="2">The sequence shown here is derived from an EMBL/GenBank/DDBJ whole genome shotgun (WGS) entry which is preliminary data.</text>
</comment>
<dbReference type="EMBL" id="MKIN01000025">
    <property type="protein sequence ID" value="OLP48026.1"/>
    <property type="molecule type" value="Genomic_DNA"/>
</dbReference>
<dbReference type="RefSeq" id="WP_075616450.1">
    <property type="nucleotide sequence ID" value="NZ_JACIED010000002.1"/>
</dbReference>
<dbReference type="Proteomes" id="UP000544107">
    <property type="component" value="Unassembled WGS sequence"/>
</dbReference>
<sequence length="286" mass="31948">MDASVETGLPANTAGIQAYSDWKALLSRFTHIVLVANSDEANVERLRSDLPNTALFVFFNKAYKILDKPFDRPALLVARSGSVGANIVYRKEVRDVLAYFPGETFLGVMNIRAHPGELFSEAVNFHGAPVGHLDLSTHFASFYPSDHIPTSGFAMALWLKEYLPDTAIWLDGFSAKRSEKWKVFHLHDWTFEQVVLRLFIHSGKLITPGAAEKNAYAALLERFPDLSEGLVALSAADVLASRLEGANKEIDKLISVTKGLRWFYLLSKKLKPKTRKQRLNAKRNGS</sequence>